<name>A0A6A5KQ13_9PLEO</name>
<evidence type="ECO:0008006" key="3">
    <source>
        <dbReference type="Google" id="ProtNLM"/>
    </source>
</evidence>
<dbReference type="PANTHER" id="PTHR36578">
    <property type="entry name" value="CHROMOSOME 15, WHOLE GENOME SHOTGUN SEQUENCE"/>
    <property type="match status" value="1"/>
</dbReference>
<keyword evidence="2" id="KW-1185">Reference proteome</keyword>
<evidence type="ECO:0000313" key="1">
    <source>
        <dbReference type="EMBL" id="KAF1837759.1"/>
    </source>
</evidence>
<proteinExistence type="predicted"/>
<protein>
    <recommendedName>
        <fullName evidence="3">Apple domain-containing protein</fullName>
    </recommendedName>
</protein>
<dbReference type="EMBL" id="ML975258">
    <property type="protein sequence ID" value="KAF1837759.1"/>
    <property type="molecule type" value="Genomic_DNA"/>
</dbReference>
<evidence type="ECO:0000313" key="2">
    <source>
        <dbReference type="Proteomes" id="UP000800040"/>
    </source>
</evidence>
<dbReference type="Proteomes" id="UP000800040">
    <property type="component" value="Unassembled WGS sequence"/>
</dbReference>
<reference evidence="1" key="1">
    <citation type="submission" date="2020-01" db="EMBL/GenBank/DDBJ databases">
        <authorList>
            <consortium name="DOE Joint Genome Institute"/>
            <person name="Haridas S."/>
            <person name="Albert R."/>
            <person name="Binder M."/>
            <person name="Bloem J."/>
            <person name="Labutti K."/>
            <person name="Salamov A."/>
            <person name="Andreopoulos B."/>
            <person name="Baker S.E."/>
            <person name="Barry K."/>
            <person name="Bills G."/>
            <person name="Bluhm B.H."/>
            <person name="Cannon C."/>
            <person name="Castanera R."/>
            <person name="Culley D.E."/>
            <person name="Daum C."/>
            <person name="Ezra D."/>
            <person name="Gonzalez J.B."/>
            <person name="Henrissat B."/>
            <person name="Kuo A."/>
            <person name="Liang C."/>
            <person name="Lipzen A."/>
            <person name="Lutzoni F."/>
            <person name="Magnuson J."/>
            <person name="Mondo S."/>
            <person name="Nolan M."/>
            <person name="Ohm R."/>
            <person name="Pangilinan J."/>
            <person name="Park H.-J."/>
            <person name="Ramirez L."/>
            <person name="Alfaro M."/>
            <person name="Sun H."/>
            <person name="Tritt A."/>
            <person name="Yoshinaga Y."/>
            <person name="Zwiers L.-H."/>
            <person name="Turgeon B.G."/>
            <person name="Goodwin S.B."/>
            <person name="Spatafora J.W."/>
            <person name="Crous P.W."/>
            <person name="Grigoriev I.V."/>
        </authorList>
    </citation>
    <scope>NUCLEOTIDE SEQUENCE</scope>
    <source>
        <strain evidence="1">P77</strain>
    </source>
</reference>
<dbReference type="PANTHER" id="PTHR36578:SF2">
    <property type="entry name" value="PA14 DOMAIN-CONTAINING PROTEIN"/>
    <property type="match status" value="1"/>
</dbReference>
<gene>
    <name evidence="1" type="ORF">BDW02DRAFT_627691</name>
</gene>
<sequence length="372" mass="39931">MAAATSAYAAPFAPGELPACSPLPLGSGPVPSPDTPEQFQSYAPFSAAATSAITPGDYVQSYSNLLVTFNEPRQFVGYSSLSSYNVSECAAKCDEHSGCNAFSIFYERLPTIEPGTGCMDPASTTMIKCDLWNGTILPSITLNSGQMRGDFKVVMAGSNAYVKDIPGSFATDNTLPPVPAGYTIEQYANGGAIIAPTDCNGSETYMGMRYWADGQLDITRCLAACHAAGEGDIYGRQCRFINTYIQRRNGVPTSQHCSMYSNYWPSTYATNLGQSRGSDLVTISATDSYGIRDMSDDYHACLPPSVSQASSSTTTAFQYDIVAPETFTDWDPVSETTTYSTPTTTAEFQTPYVAPNTFTDWSPISLTTTYAV</sequence>
<dbReference type="OrthoDB" id="271448at2759"/>
<accession>A0A6A5KQ13</accession>
<organism evidence="1 2">
    <name type="scientific">Decorospora gaudefroyi</name>
    <dbReference type="NCBI Taxonomy" id="184978"/>
    <lineage>
        <taxon>Eukaryota</taxon>
        <taxon>Fungi</taxon>
        <taxon>Dikarya</taxon>
        <taxon>Ascomycota</taxon>
        <taxon>Pezizomycotina</taxon>
        <taxon>Dothideomycetes</taxon>
        <taxon>Pleosporomycetidae</taxon>
        <taxon>Pleosporales</taxon>
        <taxon>Pleosporineae</taxon>
        <taxon>Pleosporaceae</taxon>
        <taxon>Decorospora</taxon>
    </lineage>
</organism>
<dbReference type="AlphaFoldDB" id="A0A6A5KQ13"/>